<gene>
    <name evidence="5" type="ORF">ACFP1L_01745</name>
</gene>
<name>A0ABW1SH39_9LACO</name>
<evidence type="ECO:0000259" key="4">
    <source>
        <dbReference type="PROSITE" id="PS01124"/>
    </source>
</evidence>
<protein>
    <submittedName>
        <fullName evidence="5">AraC family transcriptional regulator</fullName>
    </submittedName>
</protein>
<keyword evidence="6" id="KW-1185">Reference proteome</keyword>
<dbReference type="RefSeq" id="WP_137614925.1">
    <property type="nucleotide sequence ID" value="NZ_BJDI01000001.1"/>
</dbReference>
<dbReference type="Pfam" id="PF12833">
    <property type="entry name" value="HTH_18"/>
    <property type="match status" value="1"/>
</dbReference>
<evidence type="ECO:0000256" key="2">
    <source>
        <dbReference type="ARBA" id="ARBA00023125"/>
    </source>
</evidence>
<dbReference type="InterPro" id="IPR003313">
    <property type="entry name" value="AraC-bd"/>
</dbReference>
<evidence type="ECO:0000256" key="3">
    <source>
        <dbReference type="ARBA" id="ARBA00023163"/>
    </source>
</evidence>
<evidence type="ECO:0000256" key="1">
    <source>
        <dbReference type="ARBA" id="ARBA00023015"/>
    </source>
</evidence>
<accession>A0ABW1SH39</accession>
<feature type="domain" description="HTH araC/xylS-type" evidence="4">
    <location>
        <begin position="223"/>
        <end position="320"/>
    </location>
</feature>
<dbReference type="EMBL" id="JBHSSE010000003">
    <property type="protein sequence ID" value="MFC6200617.1"/>
    <property type="molecule type" value="Genomic_DNA"/>
</dbReference>
<dbReference type="PROSITE" id="PS01124">
    <property type="entry name" value="HTH_ARAC_FAMILY_2"/>
    <property type="match status" value="1"/>
</dbReference>
<comment type="caution">
    <text evidence="5">The sequence shown here is derived from an EMBL/GenBank/DDBJ whole genome shotgun (WGS) entry which is preliminary data.</text>
</comment>
<dbReference type="InterPro" id="IPR018060">
    <property type="entry name" value="HTH_AraC"/>
</dbReference>
<dbReference type="PANTHER" id="PTHR43280">
    <property type="entry name" value="ARAC-FAMILY TRANSCRIPTIONAL REGULATOR"/>
    <property type="match status" value="1"/>
</dbReference>
<keyword evidence="2" id="KW-0238">DNA-binding</keyword>
<sequence>MNSIELDQHLRSEDPIETQQRLHGGNINDVKITASHSGIPEMPKTTFFKRGNIFVNKHHRYSYMPAHTHSFIELNYMYSGHSTQYINDEKITLHEHEIILMDKDIVQKIDYVGKNDILINILIRDDSILTSILTNLSQSKNLATQFMINAAQVNAVHNNFVVFDIRKNEMALSLINDLIIKGLGNDPYRNRSMNLLLSLILTELANAIEVTAQAAADNHNDLSHILTYIDRHFTTLSLQQLGKHFGYNANYLGNKLKAETGLTFKELIAKKRLAEAEELLLETNYSINEISERIGYQSPPSLFKLFDKSLGLTPIQYKQNKLKY</sequence>
<dbReference type="SUPFAM" id="SSF51182">
    <property type="entry name" value="RmlC-like cupins"/>
    <property type="match status" value="1"/>
</dbReference>
<dbReference type="InterPro" id="IPR009057">
    <property type="entry name" value="Homeodomain-like_sf"/>
</dbReference>
<dbReference type="PANTHER" id="PTHR43280:SF28">
    <property type="entry name" value="HTH-TYPE TRANSCRIPTIONAL ACTIVATOR RHAS"/>
    <property type="match status" value="1"/>
</dbReference>
<dbReference type="Gene3D" id="2.60.120.10">
    <property type="entry name" value="Jelly Rolls"/>
    <property type="match status" value="1"/>
</dbReference>
<dbReference type="InterPro" id="IPR018062">
    <property type="entry name" value="HTH_AraC-typ_CS"/>
</dbReference>
<keyword evidence="3" id="KW-0804">Transcription</keyword>
<evidence type="ECO:0000313" key="6">
    <source>
        <dbReference type="Proteomes" id="UP001596171"/>
    </source>
</evidence>
<proteinExistence type="predicted"/>
<dbReference type="Pfam" id="PF02311">
    <property type="entry name" value="AraC_binding"/>
    <property type="match status" value="1"/>
</dbReference>
<keyword evidence="1" id="KW-0805">Transcription regulation</keyword>
<reference evidence="6" key="1">
    <citation type="journal article" date="2019" name="Int. J. Syst. Evol. Microbiol.">
        <title>The Global Catalogue of Microorganisms (GCM) 10K type strain sequencing project: providing services to taxonomists for standard genome sequencing and annotation.</title>
        <authorList>
            <consortium name="The Broad Institute Genomics Platform"/>
            <consortium name="The Broad Institute Genome Sequencing Center for Infectious Disease"/>
            <person name="Wu L."/>
            <person name="Ma J."/>
        </authorList>
    </citation>
    <scope>NUCLEOTIDE SEQUENCE [LARGE SCALE GENOMIC DNA]</scope>
    <source>
        <strain evidence="6">CCM 8930</strain>
    </source>
</reference>
<dbReference type="Gene3D" id="1.10.10.60">
    <property type="entry name" value="Homeodomain-like"/>
    <property type="match status" value="2"/>
</dbReference>
<dbReference type="Proteomes" id="UP001596171">
    <property type="component" value="Unassembled WGS sequence"/>
</dbReference>
<evidence type="ECO:0000313" key="5">
    <source>
        <dbReference type="EMBL" id="MFC6200617.1"/>
    </source>
</evidence>
<dbReference type="InterPro" id="IPR011051">
    <property type="entry name" value="RmlC_Cupin_sf"/>
</dbReference>
<organism evidence="5 6">
    <name type="scientific">Lactiplantibacillus nangangensis</name>
    <dbReference type="NCBI Taxonomy" id="2559917"/>
    <lineage>
        <taxon>Bacteria</taxon>
        <taxon>Bacillati</taxon>
        <taxon>Bacillota</taxon>
        <taxon>Bacilli</taxon>
        <taxon>Lactobacillales</taxon>
        <taxon>Lactobacillaceae</taxon>
        <taxon>Lactiplantibacillus</taxon>
    </lineage>
</organism>
<dbReference type="SMART" id="SM00342">
    <property type="entry name" value="HTH_ARAC"/>
    <property type="match status" value="1"/>
</dbReference>
<dbReference type="SUPFAM" id="SSF46689">
    <property type="entry name" value="Homeodomain-like"/>
    <property type="match status" value="1"/>
</dbReference>
<dbReference type="InterPro" id="IPR014710">
    <property type="entry name" value="RmlC-like_jellyroll"/>
</dbReference>
<dbReference type="PROSITE" id="PS00041">
    <property type="entry name" value="HTH_ARAC_FAMILY_1"/>
    <property type="match status" value="1"/>
</dbReference>